<feature type="region of interest" description="Disordered" evidence="1">
    <location>
        <begin position="712"/>
        <end position="870"/>
    </location>
</feature>
<feature type="compositionally biased region" description="Low complexity" evidence="1">
    <location>
        <begin position="927"/>
        <end position="942"/>
    </location>
</feature>
<dbReference type="Pfam" id="PF00069">
    <property type="entry name" value="Pkinase"/>
    <property type="match status" value="1"/>
</dbReference>
<dbReference type="InterPro" id="IPR016024">
    <property type="entry name" value="ARM-type_fold"/>
</dbReference>
<dbReference type="PANTHER" id="PTHR12984:SF6">
    <property type="entry name" value="SCY1-LIKE PROTEIN 2"/>
    <property type="match status" value="1"/>
</dbReference>
<feature type="region of interest" description="Disordered" evidence="1">
    <location>
        <begin position="127"/>
        <end position="150"/>
    </location>
</feature>
<feature type="compositionally biased region" description="Low complexity" evidence="1">
    <location>
        <begin position="827"/>
        <end position="842"/>
    </location>
</feature>
<evidence type="ECO:0000313" key="3">
    <source>
        <dbReference type="EMBL" id="KAL2063130.1"/>
    </source>
</evidence>
<comment type="caution">
    <text evidence="3">The sequence shown here is derived from an EMBL/GenBank/DDBJ whole genome shotgun (WGS) entry which is preliminary data.</text>
</comment>
<dbReference type="InterPro" id="IPR051177">
    <property type="entry name" value="CIK-Related_Protein"/>
</dbReference>
<name>A0ABR4BZQ1_9HELO</name>
<feature type="compositionally biased region" description="Low complexity" evidence="1">
    <location>
        <begin position="745"/>
        <end position="762"/>
    </location>
</feature>
<dbReference type="PANTHER" id="PTHR12984">
    <property type="entry name" value="SCY1-RELATED S/T PROTEIN KINASE-LIKE"/>
    <property type="match status" value="1"/>
</dbReference>
<dbReference type="InterPro" id="IPR011009">
    <property type="entry name" value="Kinase-like_dom_sf"/>
</dbReference>
<feature type="compositionally biased region" description="Polar residues" evidence="1">
    <location>
        <begin position="848"/>
        <end position="864"/>
    </location>
</feature>
<feature type="domain" description="Protein kinase" evidence="2">
    <location>
        <begin position="1"/>
        <end position="348"/>
    </location>
</feature>
<accession>A0ABR4BZQ1</accession>
<dbReference type="Gene3D" id="1.25.10.10">
    <property type="entry name" value="Leucine-rich Repeat Variant"/>
    <property type="match status" value="1"/>
</dbReference>
<dbReference type="PROSITE" id="PS50011">
    <property type="entry name" value="PROTEIN_KINASE_DOM"/>
    <property type="match status" value="1"/>
</dbReference>
<feature type="region of interest" description="Disordered" evidence="1">
    <location>
        <begin position="668"/>
        <end position="690"/>
    </location>
</feature>
<organism evidence="3 4">
    <name type="scientific">Oculimacula yallundae</name>
    <dbReference type="NCBI Taxonomy" id="86028"/>
    <lineage>
        <taxon>Eukaryota</taxon>
        <taxon>Fungi</taxon>
        <taxon>Dikarya</taxon>
        <taxon>Ascomycota</taxon>
        <taxon>Pezizomycotina</taxon>
        <taxon>Leotiomycetes</taxon>
        <taxon>Helotiales</taxon>
        <taxon>Ploettnerulaceae</taxon>
        <taxon>Oculimacula</taxon>
    </lineage>
</organism>
<dbReference type="SUPFAM" id="SSF48371">
    <property type="entry name" value="ARM repeat"/>
    <property type="match status" value="1"/>
</dbReference>
<sequence length="966" mass="103961">MFSSALKSFQSNINSNYSVASTPSSTSGPWKIYDAKKKSTGKAVSVFVFDRKSLDAHAGSLGRSSASSLKRATEEVVERLKKEASSLARLRHPNILELVEPVEDTRNGGLQFATETVTASLSGLLQEKDEQERSGGVGGRSSRFVTEDAEGGRRRRELEIDELEIQKGLEQISKALEFLHDNAGLVHGNLTPDAVFVNAKSDWKISGLSFSSPPDGSTKASSVVPINLSETLNLDPRLPRSVQMNLDYSSPDFVLDSNLNIAADMFSLGLLIIALYNSPHTSPLQTNASVSTYKRLFASSASIPSASNGFLSSRPIPKDLTNSVLPRLITRRPAQRMTAKEFQQSAYFDNILISTIRFLDSLPAKTPSEKAQFMRGLSRVLPSFPKSVLEKKVLPALLEEMKDRELLSLILKNIFTIVELLPSGRRAFTEKIIPRLNEIFIPVANNKAPPERDPSKEAGLMVLLEHIRAIASNCSGKEFKDNILPIIHLAIESPTHTIVDAALRCLPIVLPVLDFSTIKNELFPVIASVFTKTSSLGIKVRGLEAFVILCGGSNDPASSNDGLDGINNSSATKKSSSTALDKYTMQEKIVPLIKGIKTKEPAVGIAALNVLRQVGGVADADFVAMDILPVLWSMSLGPLLDLKQFQLFMDLIKSLSSRVEAEQTKKLQELSGANGTQAKPNDDFMSFGATNAFSTATNGGSDDPEIDFERLVKGNAGPTSPSNPLDGGWDSGPAQAQVISPRNVSNTSSTPSFSWSTPNSSTAPVSGNSMTVPMRPQQPASRTITPDLSRFETLSPTTTQYSQPLQPQSSFGMAQPQQQSHNAFSTPLQPQTPQYQSQQQKPALNWGTPASNPWASGSNTSTPISGMSNSSSLNSMTMGMGLQQQRPAAVNSMNAFSLPPPGQAQRPQMGGANSFSLPPPPGGGSAFGAPQQQQQHQMNMGFGMQGQGAQGQGQKKSGLDSWESLL</sequence>
<protein>
    <recommendedName>
        <fullName evidence="2">Protein kinase domain-containing protein</fullName>
    </recommendedName>
</protein>
<dbReference type="Gene3D" id="1.10.510.10">
    <property type="entry name" value="Transferase(Phosphotransferase) domain 1"/>
    <property type="match status" value="1"/>
</dbReference>
<feature type="region of interest" description="Disordered" evidence="1">
    <location>
        <begin position="900"/>
        <end position="966"/>
    </location>
</feature>
<evidence type="ECO:0000256" key="1">
    <source>
        <dbReference type="SAM" id="MobiDB-lite"/>
    </source>
</evidence>
<dbReference type="Proteomes" id="UP001595075">
    <property type="component" value="Unassembled WGS sequence"/>
</dbReference>
<dbReference type="EMBL" id="JAZHXI010000016">
    <property type="protein sequence ID" value="KAL2063130.1"/>
    <property type="molecule type" value="Genomic_DNA"/>
</dbReference>
<evidence type="ECO:0000313" key="4">
    <source>
        <dbReference type="Proteomes" id="UP001595075"/>
    </source>
</evidence>
<dbReference type="Gene3D" id="3.30.200.20">
    <property type="entry name" value="Phosphorylase Kinase, domain 1"/>
    <property type="match status" value="1"/>
</dbReference>
<dbReference type="InterPro" id="IPR000719">
    <property type="entry name" value="Prot_kinase_dom"/>
</dbReference>
<evidence type="ECO:0000259" key="2">
    <source>
        <dbReference type="PROSITE" id="PS50011"/>
    </source>
</evidence>
<keyword evidence="4" id="KW-1185">Reference proteome</keyword>
<feature type="compositionally biased region" description="Polar residues" evidence="1">
    <location>
        <begin position="778"/>
        <end position="826"/>
    </location>
</feature>
<gene>
    <name evidence="3" type="ORF">VTL71DRAFT_6202</name>
</gene>
<dbReference type="InterPro" id="IPR011989">
    <property type="entry name" value="ARM-like"/>
</dbReference>
<dbReference type="SUPFAM" id="SSF56112">
    <property type="entry name" value="Protein kinase-like (PK-like)"/>
    <property type="match status" value="1"/>
</dbReference>
<reference evidence="3 4" key="1">
    <citation type="journal article" date="2024" name="Commun. Biol.">
        <title>Comparative genomic analysis of thermophilic fungi reveals convergent evolutionary adaptations and gene losses.</title>
        <authorList>
            <person name="Steindorff A.S."/>
            <person name="Aguilar-Pontes M.V."/>
            <person name="Robinson A.J."/>
            <person name="Andreopoulos B."/>
            <person name="LaButti K."/>
            <person name="Kuo A."/>
            <person name="Mondo S."/>
            <person name="Riley R."/>
            <person name="Otillar R."/>
            <person name="Haridas S."/>
            <person name="Lipzen A."/>
            <person name="Grimwood J."/>
            <person name="Schmutz J."/>
            <person name="Clum A."/>
            <person name="Reid I.D."/>
            <person name="Moisan M.C."/>
            <person name="Butler G."/>
            <person name="Nguyen T.T.M."/>
            <person name="Dewar K."/>
            <person name="Conant G."/>
            <person name="Drula E."/>
            <person name="Henrissat B."/>
            <person name="Hansel C."/>
            <person name="Singer S."/>
            <person name="Hutchinson M.I."/>
            <person name="de Vries R.P."/>
            <person name="Natvig D.O."/>
            <person name="Powell A.J."/>
            <person name="Tsang A."/>
            <person name="Grigoriev I.V."/>
        </authorList>
    </citation>
    <scope>NUCLEOTIDE SEQUENCE [LARGE SCALE GENOMIC DNA]</scope>
    <source>
        <strain evidence="3 4">CBS 494.80</strain>
    </source>
</reference>
<dbReference type="CDD" id="cd14011">
    <property type="entry name" value="PK_SCY1_like"/>
    <property type="match status" value="1"/>
</dbReference>
<dbReference type="SMART" id="SM00220">
    <property type="entry name" value="S_TKc"/>
    <property type="match status" value="1"/>
</dbReference>
<proteinExistence type="predicted"/>